<dbReference type="Proteomes" id="UP000242497">
    <property type="component" value="Unassembled WGS sequence"/>
</dbReference>
<dbReference type="GO" id="GO:0004180">
    <property type="term" value="F:carboxypeptidase activity"/>
    <property type="evidence" value="ECO:0007669"/>
    <property type="project" value="UniProtKB-KW"/>
</dbReference>
<accession>A0A1M6M4H9</accession>
<organism evidence="9 10">
    <name type="scientific">Tepidibacter formicigenes DSM 15518</name>
    <dbReference type="NCBI Taxonomy" id="1123349"/>
    <lineage>
        <taxon>Bacteria</taxon>
        <taxon>Bacillati</taxon>
        <taxon>Bacillota</taxon>
        <taxon>Clostridia</taxon>
        <taxon>Peptostreptococcales</taxon>
        <taxon>Peptostreptococcaceae</taxon>
        <taxon>Tepidibacter</taxon>
    </lineage>
</organism>
<dbReference type="RefSeq" id="WP_072887528.1">
    <property type="nucleotide sequence ID" value="NZ_FRAE01000013.1"/>
</dbReference>
<evidence type="ECO:0000256" key="6">
    <source>
        <dbReference type="PIRSR" id="PIRSR028757-1"/>
    </source>
</evidence>
<dbReference type="InterPro" id="IPR040921">
    <property type="entry name" value="Peptidase_S66C"/>
</dbReference>
<dbReference type="SUPFAM" id="SSF141986">
    <property type="entry name" value="LD-carboxypeptidase A C-terminal domain-like"/>
    <property type="match status" value="1"/>
</dbReference>
<gene>
    <name evidence="9" type="ORF">SAMN02744037_00825</name>
</gene>
<dbReference type="OrthoDB" id="9807329at2"/>
<feature type="active site" description="Nucleophile" evidence="6">
    <location>
        <position position="110"/>
    </location>
</feature>
<keyword evidence="3" id="KW-0645">Protease</keyword>
<dbReference type="Pfam" id="PF17676">
    <property type="entry name" value="Peptidase_S66C"/>
    <property type="match status" value="1"/>
</dbReference>
<feature type="domain" description="LD-carboxypeptidase C-terminal" evidence="8">
    <location>
        <begin position="179"/>
        <end position="292"/>
    </location>
</feature>
<feature type="active site" description="Charge relay system" evidence="6">
    <location>
        <position position="277"/>
    </location>
</feature>
<evidence type="ECO:0000259" key="8">
    <source>
        <dbReference type="Pfam" id="PF17676"/>
    </source>
</evidence>
<keyword evidence="10" id="KW-1185">Reference proteome</keyword>
<dbReference type="PANTHER" id="PTHR30237:SF2">
    <property type="entry name" value="MUREIN TETRAPEPTIDE CARBOXYPEPTIDASE"/>
    <property type="match status" value="1"/>
</dbReference>
<dbReference type="GO" id="GO:0006508">
    <property type="term" value="P:proteolysis"/>
    <property type="evidence" value="ECO:0007669"/>
    <property type="project" value="UniProtKB-KW"/>
</dbReference>
<evidence type="ECO:0000256" key="3">
    <source>
        <dbReference type="ARBA" id="ARBA00022670"/>
    </source>
</evidence>
<dbReference type="CDD" id="cd07025">
    <property type="entry name" value="Peptidase_S66"/>
    <property type="match status" value="1"/>
</dbReference>
<evidence type="ECO:0000313" key="9">
    <source>
        <dbReference type="EMBL" id="SHJ78316.1"/>
    </source>
</evidence>
<dbReference type="SUPFAM" id="SSF52317">
    <property type="entry name" value="Class I glutamine amidotransferase-like"/>
    <property type="match status" value="1"/>
</dbReference>
<keyword evidence="2 9" id="KW-0121">Carboxypeptidase</keyword>
<sequence>MIIPRNFIKGDTIGVIAPASPVSKKRADKSKKVLENMGFKVKMGESCYSKYGGYLSGEDNLRANDVNNMFADDEVDAVICIRGGYGCSRILDKINFEIIKKNPKLFVGYSDVTALHIAFNQIADLVTYHGPMLSSNMVDSFDEFTKMSFLKFINIENNLEVKNPKGIKIKTLVKGKALGQIVGGNLSIICSMMGTKYEIDTKGKILFIEDIGERPFRIDRMLTQLALSGKLNECIGIIIGDFAGCNPEEESFTLMEVIEDRIKPFNKPTIYNLKSGHCHPMVTLPLGIMCELNADNQKIIIKS</sequence>
<dbReference type="InterPro" id="IPR027461">
    <property type="entry name" value="Carboxypeptidase_A_C_sf"/>
</dbReference>
<comment type="similarity">
    <text evidence="1">Belongs to the peptidase S66 family.</text>
</comment>
<dbReference type="Gene3D" id="3.40.50.10740">
    <property type="entry name" value="Class I glutamine amidotransferase-like"/>
    <property type="match status" value="1"/>
</dbReference>
<dbReference type="PANTHER" id="PTHR30237">
    <property type="entry name" value="MURAMOYLTETRAPEPTIDE CARBOXYPEPTIDASE"/>
    <property type="match status" value="1"/>
</dbReference>
<feature type="domain" description="LD-carboxypeptidase N-terminal" evidence="7">
    <location>
        <begin position="13"/>
        <end position="130"/>
    </location>
</feature>
<dbReference type="InterPro" id="IPR029062">
    <property type="entry name" value="Class_I_gatase-like"/>
</dbReference>
<dbReference type="Gene3D" id="3.50.30.60">
    <property type="entry name" value="LD-carboxypeptidase A C-terminal domain-like"/>
    <property type="match status" value="1"/>
</dbReference>
<dbReference type="PIRSF" id="PIRSF028757">
    <property type="entry name" value="LD-carboxypeptidase"/>
    <property type="match status" value="1"/>
</dbReference>
<evidence type="ECO:0000256" key="4">
    <source>
        <dbReference type="ARBA" id="ARBA00022801"/>
    </source>
</evidence>
<dbReference type="STRING" id="1123349.SAMN02744037_00825"/>
<evidence type="ECO:0000256" key="5">
    <source>
        <dbReference type="ARBA" id="ARBA00022825"/>
    </source>
</evidence>
<name>A0A1M6M4H9_9FIRM</name>
<dbReference type="AlphaFoldDB" id="A0A1M6M4H9"/>
<dbReference type="InterPro" id="IPR027478">
    <property type="entry name" value="LdcA_N"/>
</dbReference>
<proteinExistence type="inferred from homology"/>
<feature type="active site" description="Charge relay system" evidence="6">
    <location>
        <position position="209"/>
    </location>
</feature>
<protein>
    <submittedName>
        <fullName evidence="9">Muramoyltetrapeptide carboxypeptidase</fullName>
    </submittedName>
</protein>
<dbReference type="Pfam" id="PF02016">
    <property type="entry name" value="Peptidase_S66"/>
    <property type="match status" value="1"/>
</dbReference>
<keyword evidence="4" id="KW-0378">Hydrolase</keyword>
<evidence type="ECO:0000256" key="1">
    <source>
        <dbReference type="ARBA" id="ARBA00010233"/>
    </source>
</evidence>
<reference evidence="10" key="1">
    <citation type="submission" date="2016-11" db="EMBL/GenBank/DDBJ databases">
        <authorList>
            <person name="Varghese N."/>
            <person name="Submissions S."/>
        </authorList>
    </citation>
    <scope>NUCLEOTIDE SEQUENCE [LARGE SCALE GENOMIC DNA]</scope>
    <source>
        <strain evidence="10">DSM 15518</strain>
    </source>
</reference>
<evidence type="ECO:0000313" key="10">
    <source>
        <dbReference type="Proteomes" id="UP000242497"/>
    </source>
</evidence>
<dbReference type="GO" id="GO:0008236">
    <property type="term" value="F:serine-type peptidase activity"/>
    <property type="evidence" value="ECO:0007669"/>
    <property type="project" value="UniProtKB-KW"/>
</dbReference>
<dbReference type="InterPro" id="IPR003507">
    <property type="entry name" value="S66_fam"/>
</dbReference>
<evidence type="ECO:0000259" key="7">
    <source>
        <dbReference type="Pfam" id="PF02016"/>
    </source>
</evidence>
<evidence type="ECO:0000256" key="2">
    <source>
        <dbReference type="ARBA" id="ARBA00022645"/>
    </source>
</evidence>
<dbReference type="EMBL" id="FRAE01000013">
    <property type="protein sequence ID" value="SHJ78316.1"/>
    <property type="molecule type" value="Genomic_DNA"/>
</dbReference>
<keyword evidence="5" id="KW-0720">Serine protease</keyword>
<dbReference type="InterPro" id="IPR040449">
    <property type="entry name" value="Peptidase_S66_N"/>
</dbReference>